<gene>
    <name evidence="6" type="ORF">PTTT1_LOCUS38597</name>
</gene>
<dbReference type="Pfam" id="PF00830">
    <property type="entry name" value="Ribosomal_L28"/>
    <property type="match status" value="1"/>
</dbReference>
<sequence>MPATTSQVRFRSNRSRRGLYDGKDVRTGNNVSFSMRATKRTFKPNVMIKRVYSEILDEMVKFHLTTSTLRSIDKAGGLDNYLLKNEYKE</sequence>
<protein>
    <recommendedName>
        <fullName evidence="4">Large ribosomal subunit protein bL28m</fullName>
    </recommendedName>
</protein>
<reference evidence="6" key="1">
    <citation type="submission" date="2022-02" db="EMBL/GenBank/DDBJ databases">
        <authorList>
            <person name="Giguere J D."/>
        </authorList>
    </citation>
    <scope>NUCLEOTIDE SEQUENCE</scope>
    <source>
        <strain evidence="6">CCAP 1055/1</strain>
    </source>
</reference>
<dbReference type="AlphaFoldDB" id="A0A8J9TIJ5"/>
<keyword evidence="2" id="KW-0689">Ribosomal protein</keyword>
<name>A0A8J9TIJ5_PHATR</name>
<dbReference type="FunFam" id="2.30.170.40:FF:000003">
    <property type="entry name" value="54S ribosomal protein L24"/>
    <property type="match status" value="1"/>
</dbReference>
<evidence type="ECO:0000256" key="3">
    <source>
        <dbReference type="ARBA" id="ARBA00023274"/>
    </source>
</evidence>
<dbReference type="GO" id="GO:0005762">
    <property type="term" value="C:mitochondrial large ribosomal subunit"/>
    <property type="evidence" value="ECO:0007669"/>
    <property type="project" value="TreeGrafter"/>
</dbReference>
<proteinExistence type="inferred from homology"/>
<evidence type="ECO:0000256" key="2">
    <source>
        <dbReference type="ARBA" id="ARBA00022980"/>
    </source>
</evidence>
<accession>A0A8J9TIJ5</accession>
<dbReference type="EMBL" id="OU594944">
    <property type="protein sequence ID" value="CAG9288458.1"/>
    <property type="molecule type" value="Genomic_DNA"/>
</dbReference>
<dbReference type="SUPFAM" id="SSF143800">
    <property type="entry name" value="L28p-like"/>
    <property type="match status" value="1"/>
</dbReference>
<dbReference type="InterPro" id="IPR034704">
    <property type="entry name" value="Ribosomal_bL28/bL31-like_sf"/>
</dbReference>
<dbReference type="GO" id="GO:0003735">
    <property type="term" value="F:structural constituent of ribosome"/>
    <property type="evidence" value="ECO:0007669"/>
    <property type="project" value="InterPro"/>
</dbReference>
<dbReference type="InterPro" id="IPR037147">
    <property type="entry name" value="Ribosomal_bL28_sf"/>
</dbReference>
<feature type="compositionally biased region" description="Polar residues" evidence="5">
    <location>
        <begin position="1"/>
        <end position="10"/>
    </location>
</feature>
<organism evidence="6">
    <name type="scientific">Phaeodactylum tricornutum</name>
    <name type="common">Diatom</name>
    <dbReference type="NCBI Taxonomy" id="2850"/>
    <lineage>
        <taxon>Eukaryota</taxon>
        <taxon>Sar</taxon>
        <taxon>Stramenopiles</taxon>
        <taxon>Ochrophyta</taxon>
        <taxon>Bacillariophyta</taxon>
        <taxon>Bacillariophyceae</taxon>
        <taxon>Bacillariophycidae</taxon>
        <taxon>Naviculales</taxon>
        <taxon>Phaeodactylaceae</taxon>
        <taxon>Phaeodactylum</taxon>
    </lineage>
</organism>
<dbReference type="Gene3D" id="2.30.170.40">
    <property type="entry name" value="Ribosomal protein L28/L24"/>
    <property type="match status" value="1"/>
</dbReference>
<feature type="region of interest" description="Disordered" evidence="5">
    <location>
        <begin position="1"/>
        <end position="23"/>
    </location>
</feature>
<dbReference type="InterPro" id="IPR026569">
    <property type="entry name" value="Ribosomal_bL28"/>
</dbReference>
<evidence type="ECO:0000256" key="5">
    <source>
        <dbReference type="SAM" id="MobiDB-lite"/>
    </source>
</evidence>
<dbReference type="PANTHER" id="PTHR13528:SF2">
    <property type="entry name" value="LARGE RIBOSOMAL SUBUNIT PROTEIN BL28M"/>
    <property type="match status" value="1"/>
</dbReference>
<dbReference type="Proteomes" id="UP000836788">
    <property type="component" value="Chromosome 3"/>
</dbReference>
<dbReference type="HAMAP" id="MF_00373">
    <property type="entry name" value="Ribosomal_bL28"/>
    <property type="match status" value="1"/>
</dbReference>
<dbReference type="PANTHER" id="PTHR13528">
    <property type="entry name" value="39S RIBOSOMAL PROTEIN L28, MITOCHONDRIAL"/>
    <property type="match status" value="1"/>
</dbReference>
<feature type="non-terminal residue" evidence="6">
    <location>
        <position position="89"/>
    </location>
</feature>
<evidence type="ECO:0000256" key="1">
    <source>
        <dbReference type="ARBA" id="ARBA00008760"/>
    </source>
</evidence>
<evidence type="ECO:0000313" key="6">
    <source>
        <dbReference type="EMBL" id="CAG9288458.1"/>
    </source>
</evidence>
<keyword evidence="3" id="KW-0687">Ribonucleoprotein</keyword>
<comment type="similarity">
    <text evidence="1">Belongs to the bacterial ribosomal protein bL28 family.</text>
</comment>
<evidence type="ECO:0000256" key="4">
    <source>
        <dbReference type="ARBA" id="ARBA00035269"/>
    </source>
</evidence>